<proteinExistence type="predicted"/>
<keyword evidence="2" id="KW-1185">Reference proteome</keyword>
<dbReference type="SUPFAM" id="SSF57850">
    <property type="entry name" value="RING/U-box"/>
    <property type="match status" value="1"/>
</dbReference>
<protein>
    <submittedName>
        <fullName evidence="1">Uncharacterized protein</fullName>
    </submittedName>
</protein>
<dbReference type="Proteomes" id="UP001470230">
    <property type="component" value="Unassembled WGS sequence"/>
</dbReference>
<dbReference type="Gene3D" id="3.30.40.10">
    <property type="entry name" value="Zinc/RING finger domain, C3HC4 (zinc finger)"/>
    <property type="match status" value="1"/>
</dbReference>
<name>A0ABR2HIH8_9EUKA</name>
<sequence>MNSTHTADNILSSGKFKSQEIPLQGETDLITGDKMEMPTISPDGYVLDYKTWLKIIETNSKNQFTMKPISLSQLVILTNDNFEEYRNKIKNYKC</sequence>
<accession>A0ABR2HIH8</accession>
<evidence type="ECO:0000313" key="2">
    <source>
        <dbReference type="Proteomes" id="UP001470230"/>
    </source>
</evidence>
<comment type="caution">
    <text evidence="1">The sequence shown here is derived from an EMBL/GenBank/DDBJ whole genome shotgun (WGS) entry which is preliminary data.</text>
</comment>
<dbReference type="InterPro" id="IPR013083">
    <property type="entry name" value="Znf_RING/FYVE/PHD"/>
</dbReference>
<evidence type="ECO:0000313" key="1">
    <source>
        <dbReference type="EMBL" id="KAK8848011.1"/>
    </source>
</evidence>
<reference evidence="1 2" key="1">
    <citation type="submission" date="2024-04" db="EMBL/GenBank/DDBJ databases">
        <title>Tritrichomonas musculus Genome.</title>
        <authorList>
            <person name="Alves-Ferreira E."/>
            <person name="Grigg M."/>
            <person name="Lorenzi H."/>
            <person name="Galac M."/>
        </authorList>
    </citation>
    <scope>NUCLEOTIDE SEQUENCE [LARGE SCALE GENOMIC DNA]</scope>
    <source>
        <strain evidence="1 2">EAF2021</strain>
    </source>
</reference>
<gene>
    <name evidence="1" type="ORF">M9Y10_019063</name>
</gene>
<dbReference type="EMBL" id="JAPFFF010000027">
    <property type="protein sequence ID" value="KAK8848011.1"/>
    <property type="molecule type" value="Genomic_DNA"/>
</dbReference>
<organism evidence="1 2">
    <name type="scientific">Tritrichomonas musculus</name>
    <dbReference type="NCBI Taxonomy" id="1915356"/>
    <lineage>
        <taxon>Eukaryota</taxon>
        <taxon>Metamonada</taxon>
        <taxon>Parabasalia</taxon>
        <taxon>Tritrichomonadida</taxon>
        <taxon>Tritrichomonadidae</taxon>
        <taxon>Tritrichomonas</taxon>
    </lineage>
</organism>